<evidence type="ECO:0000256" key="1">
    <source>
        <dbReference type="SAM" id="Phobius"/>
    </source>
</evidence>
<dbReference type="Proteomes" id="UP000235405">
    <property type="component" value="Unassembled WGS sequence"/>
</dbReference>
<dbReference type="EMBL" id="PIFK01000087">
    <property type="protein sequence ID" value="PTP20065.1"/>
    <property type="molecule type" value="Genomic_DNA"/>
</dbReference>
<sequence length="77" mass="8629">MRIVIFIVTVILVKSIEAKFGHTYNIFSDPLDIKLAALDFVLWVSVYFGLSFVYEKGKGILTKMGKVKSPSSNLPPH</sequence>
<reference evidence="4" key="1">
    <citation type="submission" date="2016-07" db="EMBL/GenBank/DDBJ databases">
        <title>Nontailed viruses are major unrecognized killers of bacteria in the ocean.</title>
        <authorList>
            <person name="Kauffman K."/>
            <person name="Hussain F."/>
            <person name="Yang J."/>
            <person name="Arevalo P."/>
            <person name="Brown J."/>
            <person name="Cutler M."/>
            <person name="Kelly L."/>
            <person name="Polz M.F."/>
        </authorList>
    </citation>
    <scope>NUCLEOTIDE SEQUENCE [LARGE SCALE GENOMIC DNA]</scope>
    <source>
        <strain evidence="4">10N.286.54.F3</strain>
    </source>
</reference>
<reference evidence="3 5" key="3">
    <citation type="submission" date="2017-11" db="EMBL/GenBank/DDBJ databases">
        <title>Population delineation of vibrios coincides with oyster pathogenicity.</title>
        <authorList>
            <person name="Bruto M."/>
            <person name="Labreuche Y."/>
            <person name="James A."/>
            <person name="Piel D."/>
            <person name="Chenivesse S."/>
            <person name="Petton B."/>
            <person name="Polz M.F."/>
            <person name="Le Roux F."/>
        </authorList>
    </citation>
    <scope>NUCLEOTIDE SEQUENCE [LARGE SCALE GENOMIC DNA]</scope>
    <source>
        <strain evidence="3 5">FF_144</strain>
    </source>
</reference>
<reference evidence="2" key="4">
    <citation type="journal article" date="2018" name="Nature">
        <title>A major lineage of non-tailed dsDNA viruses as unrecognized killers of marine bacteria.</title>
        <authorList>
            <person name="Kauffman K.M."/>
            <person name="Hussain F.A."/>
            <person name="Yang J."/>
            <person name="Arevalo P."/>
            <person name="Brown J.M."/>
            <person name="Chang W.K."/>
            <person name="VanInsberghe D."/>
            <person name="Elsherbini J."/>
            <person name="Sharma R.S."/>
            <person name="Cutler M.B."/>
            <person name="Kelly L."/>
            <person name="Polz M.F."/>
        </authorList>
    </citation>
    <scope>NUCLEOTIDE SEQUENCE</scope>
    <source>
        <strain evidence="2">10N.286.54.F3</strain>
    </source>
</reference>
<evidence type="ECO:0000313" key="3">
    <source>
        <dbReference type="EMBL" id="PTP20065.1"/>
    </source>
</evidence>
<dbReference type="Proteomes" id="UP000244197">
    <property type="component" value="Unassembled WGS sequence"/>
</dbReference>
<accession>A0A0P6ZJ80</accession>
<gene>
    <name evidence="2" type="ORF">BCV19_24315</name>
    <name evidence="3" type="ORF">CWO07_24280</name>
</gene>
<protein>
    <submittedName>
        <fullName evidence="2">Uncharacterized protein</fullName>
    </submittedName>
</protein>
<keyword evidence="1" id="KW-0812">Transmembrane</keyword>
<feature type="transmembrane region" description="Helical" evidence="1">
    <location>
        <begin position="34"/>
        <end position="54"/>
    </location>
</feature>
<keyword evidence="1" id="KW-0472">Membrane</keyword>
<proteinExistence type="predicted"/>
<evidence type="ECO:0000313" key="4">
    <source>
        <dbReference type="Proteomes" id="UP000235405"/>
    </source>
</evidence>
<dbReference type="EMBL" id="MCSW01000071">
    <property type="protein sequence ID" value="PMF28959.1"/>
    <property type="molecule type" value="Genomic_DNA"/>
</dbReference>
<evidence type="ECO:0000313" key="2">
    <source>
        <dbReference type="EMBL" id="PMF28959.1"/>
    </source>
</evidence>
<keyword evidence="1" id="KW-1133">Transmembrane helix</keyword>
<dbReference type="GeneID" id="89226279"/>
<evidence type="ECO:0000313" key="5">
    <source>
        <dbReference type="Proteomes" id="UP000244197"/>
    </source>
</evidence>
<organism evidence="2 4">
    <name type="scientific">Vibrio splendidus</name>
    <dbReference type="NCBI Taxonomy" id="29497"/>
    <lineage>
        <taxon>Bacteria</taxon>
        <taxon>Pseudomonadati</taxon>
        <taxon>Pseudomonadota</taxon>
        <taxon>Gammaproteobacteria</taxon>
        <taxon>Vibrionales</taxon>
        <taxon>Vibrionaceae</taxon>
        <taxon>Vibrio</taxon>
    </lineage>
</organism>
<dbReference type="RefSeq" id="WP_017077144.1">
    <property type="nucleotide sequence ID" value="NZ_CAWMQV010000047.1"/>
</dbReference>
<reference evidence="2" key="2">
    <citation type="submission" date="2016-07" db="EMBL/GenBank/DDBJ databases">
        <authorList>
            <person name="Wan K."/>
            <person name="Booth B."/>
            <person name="Spirohn K."/>
            <person name="Hao T."/>
            <person name="Hu Y."/>
            <person name="Calderwood M."/>
            <person name="Hill D."/>
            <person name="Mohr S."/>
            <person name="Vidal M."/>
            <person name="Celniker S."/>
            <person name="Perrimon N."/>
        </authorList>
    </citation>
    <scope>NUCLEOTIDE SEQUENCE</scope>
    <source>
        <strain evidence="2">10N.286.54.F3</strain>
    </source>
</reference>
<name>A0A0P6ZJ80_VIBSP</name>
<dbReference type="AlphaFoldDB" id="A0A0P6ZJ80"/>
<comment type="caution">
    <text evidence="2">The sequence shown here is derived from an EMBL/GenBank/DDBJ whole genome shotgun (WGS) entry which is preliminary data.</text>
</comment>